<protein>
    <submittedName>
        <fullName evidence="2">Uncharacterized protein</fullName>
    </submittedName>
</protein>
<dbReference type="KEGG" id="csl:COCSUDRAFT_32750"/>
<dbReference type="RefSeq" id="XP_005649103.1">
    <property type="nucleotide sequence ID" value="XM_005649046.1"/>
</dbReference>
<feature type="compositionally biased region" description="Polar residues" evidence="1">
    <location>
        <begin position="22"/>
        <end position="33"/>
    </location>
</feature>
<organism evidence="2 3">
    <name type="scientific">Coccomyxa subellipsoidea (strain C-169)</name>
    <name type="common">Green microalga</name>
    <dbReference type="NCBI Taxonomy" id="574566"/>
    <lineage>
        <taxon>Eukaryota</taxon>
        <taxon>Viridiplantae</taxon>
        <taxon>Chlorophyta</taxon>
        <taxon>core chlorophytes</taxon>
        <taxon>Trebouxiophyceae</taxon>
        <taxon>Trebouxiophyceae incertae sedis</taxon>
        <taxon>Coccomyxaceae</taxon>
        <taxon>Coccomyxa</taxon>
        <taxon>Coccomyxa subellipsoidea</taxon>
    </lineage>
</organism>
<evidence type="ECO:0000313" key="3">
    <source>
        <dbReference type="Proteomes" id="UP000007264"/>
    </source>
</evidence>
<dbReference type="EMBL" id="AGSI01000005">
    <property type="protein sequence ID" value="EIE24559.1"/>
    <property type="molecule type" value="Genomic_DNA"/>
</dbReference>
<reference evidence="2 3" key="1">
    <citation type="journal article" date="2012" name="Genome Biol.">
        <title>The genome of the polar eukaryotic microalga coccomyxa subellipsoidea reveals traits of cold adaptation.</title>
        <authorList>
            <person name="Blanc G."/>
            <person name="Agarkova I."/>
            <person name="Grimwood J."/>
            <person name="Kuo A."/>
            <person name="Brueggeman A."/>
            <person name="Dunigan D."/>
            <person name="Gurnon J."/>
            <person name="Ladunga I."/>
            <person name="Lindquist E."/>
            <person name="Lucas S."/>
            <person name="Pangilinan J."/>
            <person name="Proschold T."/>
            <person name="Salamov A."/>
            <person name="Schmutz J."/>
            <person name="Weeks D."/>
            <person name="Yamada T."/>
            <person name="Claverie J.M."/>
            <person name="Grigoriev I."/>
            <person name="Van Etten J."/>
            <person name="Lomsadze A."/>
            <person name="Borodovsky M."/>
        </authorList>
    </citation>
    <scope>NUCLEOTIDE SEQUENCE [LARGE SCALE GENOMIC DNA]</scope>
    <source>
        <strain evidence="2 3">C-169</strain>
    </source>
</reference>
<accession>I0Z1P0</accession>
<evidence type="ECO:0000313" key="2">
    <source>
        <dbReference type="EMBL" id="EIE24559.1"/>
    </source>
</evidence>
<feature type="region of interest" description="Disordered" evidence="1">
    <location>
        <begin position="1"/>
        <end position="74"/>
    </location>
</feature>
<dbReference type="GeneID" id="17042561"/>
<gene>
    <name evidence="2" type="ORF">COCSUDRAFT_32750</name>
</gene>
<evidence type="ECO:0000256" key="1">
    <source>
        <dbReference type="SAM" id="MobiDB-lite"/>
    </source>
</evidence>
<feature type="region of interest" description="Disordered" evidence="1">
    <location>
        <begin position="124"/>
        <end position="166"/>
    </location>
</feature>
<dbReference type="Proteomes" id="UP000007264">
    <property type="component" value="Unassembled WGS sequence"/>
</dbReference>
<dbReference type="AlphaFoldDB" id="I0Z1P0"/>
<comment type="caution">
    <text evidence="2">The sequence shown here is derived from an EMBL/GenBank/DDBJ whole genome shotgun (WGS) entry which is preliminary data.</text>
</comment>
<keyword evidence="3" id="KW-1185">Reference proteome</keyword>
<feature type="compositionally biased region" description="Low complexity" evidence="1">
    <location>
        <begin position="59"/>
        <end position="68"/>
    </location>
</feature>
<feature type="compositionally biased region" description="Gly residues" evidence="1">
    <location>
        <begin position="1"/>
        <end position="20"/>
    </location>
</feature>
<sequence length="166" mass="16542">MAGNGGGWPGGSKQGMGGRVGSFSQYLSPPVSNGTSQGPPSPPQPATASRLAPPALQPASAGSAANGGSQLGDMGRFVYSQSTETGQVAGGDYYTSYSAVLGGEATQQPGVDYQAMHGVSGWGTAQAQGQMDWGGQQHEAPGQNAGGWPGAAQMAPAPDDMTELEL</sequence>
<name>I0Z1P0_COCSC</name>
<proteinExistence type="predicted"/>